<protein>
    <recommendedName>
        <fullName evidence="6">SPOR domain-containing protein</fullName>
    </recommendedName>
</protein>
<proteinExistence type="predicted"/>
<feature type="compositionally biased region" description="Basic and acidic residues" evidence="2">
    <location>
        <begin position="164"/>
        <end position="178"/>
    </location>
</feature>
<feature type="region of interest" description="Disordered" evidence="2">
    <location>
        <begin position="144"/>
        <end position="178"/>
    </location>
</feature>
<gene>
    <name evidence="4" type="ORF">IG617_06435</name>
</gene>
<reference evidence="4 5" key="1">
    <citation type="submission" date="2020-09" db="EMBL/GenBank/DDBJ databases">
        <title>The genome sequence of type strain Labrenzia polysiphoniae KACC 19711.</title>
        <authorList>
            <person name="Liu Y."/>
        </authorList>
    </citation>
    <scope>NUCLEOTIDE SEQUENCE [LARGE SCALE GENOMIC DNA]</scope>
    <source>
        <strain evidence="4 5">KACC 19711</strain>
    </source>
</reference>
<name>A0ABR9CAK1_9HYPH</name>
<accession>A0ABR9CAK1</accession>
<organism evidence="4 5">
    <name type="scientific">Roseibium polysiphoniae</name>
    <dbReference type="NCBI Taxonomy" id="2571221"/>
    <lineage>
        <taxon>Bacteria</taxon>
        <taxon>Pseudomonadati</taxon>
        <taxon>Pseudomonadota</taxon>
        <taxon>Alphaproteobacteria</taxon>
        <taxon>Hyphomicrobiales</taxon>
        <taxon>Stappiaceae</taxon>
        <taxon>Roseibium</taxon>
    </lineage>
</organism>
<keyword evidence="1" id="KW-0175">Coiled coil</keyword>
<sequence>MPETMAKTSARDLVTDTLTPQRVFVLSWAFAAIVFGSLGLAAFNFARSPSNPAEHFAGVTLPPSGPISSTGSIGVNGQDVSMGVLPSRNGRMVTSKGQMEAAQIETLQRELVGLRRRLSMLSEQNVAYSRRIAALEKRIEAPDSAELATSKVGPEPIPAVPKDAAAKPETKAPVPEKRPVVVRSATTPPVAVDVVPAPETGLGPFTSLPRLSRPSVPAKNHEPVRIVALSEIDDAALSTGSIDPVQSVSTAPDETQSEAAPFLIRPSEAAGKAIGSGKAAIGRTDFGAVVGRYDTSLEAAAAWEVFKEENSERMLDLRPVLAASDLAAGKFDLLVGPFANAADAAVACLRLLEITETCHPALFIGDNLPILAANSSESN</sequence>
<evidence type="ECO:0000256" key="3">
    <source>
        <dbReference type="SAM" id="Phobius"/>
    </source>
</evidence>
<evidence type="ECO:0000256" key="2">
    <source>
        <dbReference type="SAM" id="MobiDB-lite"/>
    </source>
</evidence>
<evidence type="ECO:0000313" key="5">
    <source>
        <dbReference type="Proteomes" id="UP000615687"/>
    </source>
</evidence>
<evidence type="ECO:0008006" key="6">
    <source>
        <dbReference type="Google" id="ProtNLM"/>
    </source>
</evidence>
<keyword evidence="3" id="KW-0812">Transmembrane</keyword>
<evidence type="ECO:0000256" key="1">
    <source>
        <dbReference type="SAM" id="Coils"/>
    </source>
</evidence>
<keyword evidence="5" id="KW-1185">Reference proteome</keyword>
<evidence type="ECO:0000313" key="4">
    <source>
        <dbReference type="EMBL" id="MBD8875916.1"/>
    </source>
</evidence>
<dbReference type="RefSeq" id="WP_192108375.1">
    <property type="nucleotide sequence ID" value="NZ_JACYXJ010000002.1"/>
</dbReference>
<keyword evidence="3" id="KW-1133">Transmembrane helix</keyword>
<dbReference type="Proteomes" id="UP000615687">
    <property type="component" value="Unassembled WGS sequence"/>
</dbReference>
<keyword evidence="3" id="KW-0472">Membrane</keyword>
<comment type="caution">
    <text evidence="4">The sequence shown here is derived from an EMBL/GenBank/DDBJ whole genome shotgun (WGS) entry which is preliminary data.</text>
</comment>
<feature type="transmembrane region" description="Helical" evidence="3">
    <location>
        <begin position="23"/>
        <end position="46"/>
    </location>
</feature>
<feature type="coiled-coil region" evidence="1">
    <location>
        <begin position="104"/>
        <end position="138"/>
    </location>
</feature>
<dbReference type="EMBL" id="JACYXJ010000002">
    <property type="protein sequence ID" value="MBD8875916.1"/>
    <property type="molecule type" value="Genomic_DNA"/>
</dbReference>